<dbReference type="Proteomes" id="UP000499080">
    <property type="component" value="Unassembled WGS sequence"/>
</dbReference>
<protein>
    <submittedName>
        <fullName evidence="1">Uncharacterized protein</fullName>
    </submittedName>
</protein>
<organism evidence="1 2">
    <name type="scientific">Araneus ventricosus</name>
    <name type="common">Orbweaver spider</name>
    <name type="synonym">Epeira ventricosa</name>
    <dbReference type="NCBI Taxonomy" id="182803"/>
    <lineage>
        <taxon>Eukaryota</taxon>
        <taxon>Metazoa</taxon>
        <taxon>Ecdysozoa</taxon>
        <taxon>Arthropoda</taxon>
        <taxon>Chelicerata</taxon>
        <taxon>Arachnida</taxon>
        <taxon>Araneae</taxon>
        <taxon>Araneomorphae</taxon>
        <taxon>Entelegynae</taxon>
        <taxon>Araneoidea</taxon>
        <taxon>Araneidae</taxon>
        <taxon>Araneus</taxon>
    </lineage>
</organism>
<accession>A0A4Y2B359</accession>
<comment type="caution">
    <text evidence="1">The sequence shown here is derived from an EMBL/GenBank/DDBJ whole genome shotgun (WGS) entry which is preliminary data.</text>
</comment>
<sequence>MTASNDSLERRRTTAVGWFVQLVDKSLRINSSATPLGSEGRCLRRKDDRRREVEKISEKKTHGVLLRGVGLRNLNFDETGVYIGPVTVAKALARLAPLMSCHIE</sequence>
<dbReference type="EMBL" id="BGPR01000044">
    <property type="protein sequence ID" value="GBL85716.1"/>
    <property type="molecule type" value="Genomic_DNA"/>
</dbReference>
<reference evidence="1 2" key="1">
    <citation type="journal article" date="2019" name="Sci. Rep.">
        <title>Orb-weaving spider Araneus ventricosus genome elucidates the spidroin gene catalogue.</title>
        <authorList>
            <person name="Kono N."/>
            <person name="Nakamura H."/>
            <person name="Ohtoshi R."/>
            <person name="Moran D.A.P."/>
            <person name="Shinohara A."/>
            <person name="Yoshida Y."/>
            <person name="Fujiwara M."/>
            <person name="Mori M."/>
            <person name="Tomita M."/>
            <person name="Arakawa K."/>
        </authorList>
    </citation>
    <scope>NUCLEOTIDE SEQUENCE [LARGE SCALE GENOMIC DNA]</scope>
</reference>
<keyword evidence="2" id="KW-1185">Reference proteome</keyword>
<proteinExistence type="predicted"/>
<gene>
    <name evidence="1" type="ORF">AVEN_193167_1</name>
</gene>
<dbReference type="AlphaFoldDB" id="A0A4Y2B359"/>
<evidence type="ECO:0000313" key="2">
    <source>
        <dbReference type="Proteomes" id="UP000499080"/>
    </source>
</evidence>
<name>A0A4Y2B359_ARAVE</name>
<evidence type="ECO:0000313" key="1">
    <source>
        <dbReference type="EMBL" id="GBL85716.1"/>
    </source>
</evidence>